<sequence length="328" mass="34760">MSTVIDVSGKLGEYMLKGWVLTDQICAKCSKVPLMRSPSPPTSYFCANCDAGPPAPSSPSLADRARQDSQSQLNEQSSPSSISSGRFSRSSTPPTEVSSMLSSPTFAPPFDAEELLRRRQQSDTASAELGRRLLKGWAMLADECPNSTCYGVPLVRPPRTGAEKDLHKECVFCGTVYVDEQGPSGSRLVPVDAANPLRRSAGQSMPEPAPSTSASTTVIPRQGKGRANDVFEPLVPQSSAETVMPSAFQVAPATSSFTPSSTTSALEASAKSLEATLHALSGRLYQLTNAPVVEPSSIAQTADTISKVTQALSQVKQLQWSESQAMSS</sequence>
<feature type="region of interest" description="Disordered" evidence="1">
    <location>
        <begin position="198"/>
        <end position="222"/>
    </location>
</feature>
<name>A0A2H3JWT5_WOLCO</name>
<dbReference type="PANTHER" id="PTHR16537:SF1">
    <property type="entry name" value="PROTEIN ZNRD2"/>
    <property type="match status" value="1"/>
</dbReference>
<evidence type="ECO:0000313" key="2">
    <source>
        <dbReference type="EMBL" id="PCH41184.1"/>
    </source>
</evidence>
<feature type="compositionally biased region" description="Polar residues" evidence="1">
    <location>
        <begin position="92"/>
        <end position="105"/>
    </location>
</feature>
<evidence type="ECO:0000256" key="1">
    <source>
        <dbReference type="SAM" id="MobiDB-lite"/>
    </source>
</evidence>
<feature type="compositionally biased region" description="Low complexity" evidence="1">
    <location>
        <begin position="69"/>
        <end position="91"/>
    </location>
</feature>
<proteinExistence type="predicted"/>
<organism evidence="2 3">
    <name type="scientific">Wolfiporia cocos (strain MD-104)</name>
    <name type="common">Brown rot fungus</name>
    <dbReference type="NCBI Taxonomy" id="742152"/>
    <lineage>
        <taxon>Eukaryota</taxon>
        <taxon>Fungi</taxon>
        <taxon>Dikarya</taxon>
        <taxon>Basidiomycota</taxon>
        <taxon>Agaricomycotina</taxon>
        <taxon>Agaricomycetes</taxon>
        <taxon>Polyporales</taxon>
        <taxon>Phaeolaceae</taxon>
        <taxon>Wolfiporia</taxon>
    </lineage>
</organism>
<dbReference type="STRING" id="742152.A0A2H3JWT5"/>
<reference evidence="2 3" key="1">
    <citation type="journal article" date="2012" name="Science">
        <title>The Paleozoic origin of enzymatic lignin decomposition reconstructed from 31 fungal genomes.</title>
        <authorList>
            <person name="Floudas D."/>
            <person name="Binder M."/>
            <person name="Riley R."/>
            <person name="Barry K."/>
            <person name="Blanchette R.A."/>
            <person name="Henrissat B."/>
            <person name="Martinez A.T."/>
            <person name="Otillar R."/>
            <person name="Spatafora J.W."/>
            <person name="Yadav J.S."/>
            <person name="Aerts A."/>
            <person name="Benoit I."/>
            <person name="Boyd A."/>
            <person name="Carlson A."/>
            <person name="Copeland A."/>
            <person name="Coutinho P.M."/>
            <person name="de Vries R.P."/>
            <person name="Ferreira P."/>
            <person name="Findley K."/>
            <person name="Foster B."/>
            <person name="Gaskell J."/>
            <person name="Glotzer D."/>
            <person name="Gorecki P."/>
            <person name="Heitman J."/>
            <person name="Hesse C."/>
            <person name="Hori C."/>
            <person name="Igarashi K."/>
            <person name="Jurgens J.A."/>
            <person name="Kallen N."/>
            <person name="Kersten P."/>
            <person name="Kohler A."/>
            <person name="Kuees U."/>
            <person name="Kumar T.K.A."/>
            <person name="Kuo A."/>
            <person name="LaButti K."/>
            <person name="Larrondo L.F."/>
            <person name="Lindquist E."/>
            <person name="Ling A."/>
            <person name="Lombard V."/>
            <person name="Lucas S."/>
            <person name="Lundell T."/>
            <person name="Martin R."/>
            <person name="McLaughlin D.J."/>
            <person name="Morgenstern I."/>
            <person name="Morin E."/>
            <person name="Murat C."/>
            <person name="Nagy L.G."/>
            <person name="Nolan M."/>
            <person name="Ohm R.A."/>
            <person name="Patyshakuliyeva A."/>
            <person name="Rokas A."/>
            <person name="Ruiz-Duenas F.J."/>
            <person name="Sabat G."/>
            <person name="Salamov A."/>
            <person name="Samejima M."/>
            <person name="Schmutz J."/>
            <person name="Slot J.C."/>
            <person name="St John F."/>
            <person name="Stenlid J."/>
            <person name="Sun H."/>
            <person name="Sun S."/>
            <person name="Syed K."/>
            <person name="Tsang A."/>
            <person name="Wiebenga A."/>
            <person name="Young D."/>
            <person name="Pisabarro A."/>
            <person name="Eastwood D.C."/>
            <person name="Martin F."/>
            <person name="Cullen D."/>
            <person name="Grigoriev I.V."/>
            <person name="Hibbett D.S."/>
        </authorList>
    </citation>
    <scope>NUCLEOTIDE SEQUENCE [LARGE SCALE GENOMIC DNA]</scope>
    <source>
        <strain evidence="2 3">MD-104</strain>
    </source>
</reference>
<dbReference type="OMA" id="MLKGWIL"/>
<feature type="region of interest" description="Disordered" evidence="1">
    <location>
        <begin position="56"/>
        <end position="106"/>
    </location>
</feature>
<dbReference type="Pfam" id="PF06677">
    <property type="entry name" value="Auto_anti-p27"/>
    <property type="match status" value="2"/>
</dbReference>
<protein>
    <recommendedName>
        <fullName evidence="4">Sjogrens syndrome scleroderma autoantigen 1 family protein</fullName>
    </recommendedName>
</protein>
<dbReference type="PANTHER" id="PTHR16537">
    <property type="entry name" value="SJOEGREN SYNDROME/SCLERODERMA AUTOANTIGEN 1"/>
    <property type="match status" value="1"/>
</dbReference>
<accession>A0A2H3JWT5</accession>
<keyword evidence="3" id="KW-1185">Reference proteome</keyword>
<dbReference type="EMBL" id="KB468113">
    <property type="protein sequence ID" value="PCH41184.1"/>
    <property type="molecule type" value="Genomic_DNA"/>
</dbReference>
<feature type="compositionally biased region" description="Polar residues" evidence="1">
    <location>
        <begin position="210"/>
        <end position="219"/>
    </location>
</feature>
<evidence type="ECO:0000313" key="3">
    <source>
        <dbReference type="Proteomes" id="UP000218811"/>
    </source>
</evidence>
<dbReference type="Proteomes" id="UP000218811">
    <property type="component" value="Unassembled WGS sequence"/>
</dbReference>
<dbReference type="InterPro" id="IPR009563">
    <property type="entry name" value="SSSCA1"/>
</dbReference>
<dbReference type="InterPro" id="IPR051888">
    <property type="entry name" value="UPF0148_domain"/>
</dbReference>
<dbReference type="AlphaFoldDB" id="A0A2H3JWT5"/>
<dbReference type="OrthoDB" id="28939at2759"/>
<gene>
    <name evidence="2" type="ORF">WOLCODRAFT_131753</name>
</gene>
<evidence type="ECO:0008006" key="4">
    <source>
        <dbReference type="Google" id="ProtNLM"/>
    </source>
</evidence>